<dbReference type="RefSeq" id="WP_378973502.1">
    <property type="nucleotide sequence ID" value="NZ_JBHSWN010000001.1"/>
</dbReference>
<keyword evidence="1" id="KW-0732">Signal</keyword>
<dbReference type="Proteomes" id="UP001596292">
    <property type="component" value="Unassembled WGS sequence"/>
</dbReference>
<sequence length="102" mass="10988">MRTRFVLGTALCFGLLAGPALAQVQPGNPNAANNSFALQSQFRSMNQQRTSDFNTLSMQAQRNVQFSPPAVVDPGLYAPLGRRGHRAVGRRHGLNTSICTGC</sequence>
<evidence type="ECO:0000313" key="3">
    <source>
        <dbReference type="Proteomes" id="UP001596292"/>
    </source>
</evidence>
<proteinExistence type="predicted"/>
<gene>
    <name evidence="2" type="ORF">ACFQE0_22140</name>
</gene>
<name>A0ABW2BNK2_9HYPH</name>
<comment type="caution">
    <text evidence="2">The sequence shown here is derived from an EMBL/GenBank/DDBJ whole genome shotgun (WGS) entry which is preliminary data.</text>
</comment>
<protein>
    <submittedName>
        <fullName evidence="2">Uncharacterized protein</fullName>
    </submittedName>
</protein>
<dbReference type="EMBL" id="JBHSWN010000001">
    <property type="protein sequence ID" value="MFC6792039.1"/>
    <property type="molecule type" value="Genomic_DNA"/>
</dbReference>
<feature type="chain" id="PRO_5045575102" evidence="1">
    <location>
        <begin position="23"/>
        <end position="102"/>
    </location>
</feature>
<evidence type="ECO:0000256" key="1">
    <source>
        <dbReference type="SAM" id="SignalP"/>
    </source>
</evidence>
<accession>A0ABW2BNK2</accession>
<feature type="signal peptide" evidence="1">
    <location>
        <begin position="1"/>
        <end position="22"/>
    </location>
</feature>
<evidence type="ECO:0000313" key="2">
    <source>
        <dbReference type="EMBL" id="MFC6792039.1"/>
    </source>
</evidence>
<keyword evidence="3" id="KW-1185">Reference proteome</keyword>
<organism evidence="2 3">
    <name type="scientific">Methylobacterium komagatae</name>
    <dbReference type="NCBI Taxonomy" id="374425"/>
    <lineage>
        <taxon>Bacteria</taxon>
        <taxon>Pseudomonadati</taxon>
        <taxon>Pseudomonadota</taxon>
        <taxon>Alphaproteobacteria</taxon>
        <taxon>Hyphomicrobiales</taxon>
        <taxon>Methylobacteriaceae</taxon>
        <taxon>Methylobacterium</taxon>
    </lineage>
</organism>
<reference evidence="3" key="1">
    <citation type="journal article" date="2019" name="Int. J. Syst. Evol. Microbiol.">
        <title>The Global Catalogue of Microorganisms (GCM) 10K type strain sequencing project: providing services to taxonomists for standard genome sequencing and annotation.</title>
        <authorList>
            <consortium name="The Broad Institute Genomics Platform"/>
            <consortium name="The Broad Institute Genome Sequencing Center for Infectious Disease"/>
            <person name="Wu L."/>
            <person name="Ma J."/>
        </authorList>
    </citation>
    <scope>NUCLEOTIDE SEQUENCE [LARGE SCALE GENOMIC DNA]</scope>
    <source>
        <strain evidence="3">CCUG 48316</strain>
    </source>
</reference>